<dbReference type="InterPro" id="IPR029041">
    <property type="entry name" value="FAD-linked_oxidoreductase-like"/>
</dbReference>
<dbReference type="Pfam" id="PF02219">
    <property type="entry name" value="MTHFR"/>
    <property type="match status" value="1"/>
</dbReference>
<evidence type="ECO:0000256" key="1">
    <source>
        <dbReference type="ARBA" id="ARBA00001974"/>
    </source>
</evidence>
<reference evidence="6" key="1">
    <citation type="journal article" date="2014" name="Front. Microbiol.">
        <title>High frequency of phylogenetically diverse reductive dehalogenase-homologous genes in deep subseafloor sedimentary metagenomes.</title>
        <authorList>
            <person name="Kawai M."/>
            <person name="Futagami T."/>
            <person name="Toyoda A."/>
            <person name="Takaki Y."/>
            <person name="Nishi S."/>
            <person name="Hori S."/>
            <person name="Arai W."/>
            <person name="Tsubouchi T."/>
            <person name="Morono Y."/>
            <person name="Uchiyama I."/>
            <person name="Ito T."/>
            <person name="Fujiyama A."/>
            <person name="Inagaki F."/>
            <person name="Takami H."/>
        </authorList>
    </citation>
    <scope>NUCLEOTIDE SEQUENCE</scope>
    <source>
        <strain evidence="6">Expedition CK06-06</strain>
    </source>
</reference>
<sequence>MQVINVLKKADKPVFSLEITPPEKGKSIQGIFDTIDMFKEFKPHFINVTYHQQKVVYTEKKGIIKKIPKRKNVGTVGICSAIKHKYGIETVPHLICLSLRFHYIHFYPRSHQGLSFLLGCWTL</sequence>
<evidence type="ECO:0000256" key="4">
    <source>
        <dbReference type="ARBA" id="ARBA00022827"/>
    </source>
</evidence>
<keyword evidence="5" id="KW-0560">Oxidoreductase</keyword>
<dbReference type="EMBL" id="BART01001100">
    <property type="protein sequence ID" value="GAG62236.1"/>
    <property type="molecule type" value="Genomic_DNA"/>
</dbReference>
<dbReference type="UniPathway" id="UPA00193"/>
<dbReference type="GO" id="GO:0006555">
    <property type="term" value="P:methionine metabolic process"/>
    <property type="evidence" value="ECO:0007669"/>
    <property type="project" value="InterPro"/>
</dbReference>
<evidence type="ECO:0000256" key="5">
    <source>
        <dbReference type="ARBA" id="ARBA00023002"/>
    </source>
</evidence>
<keyword evidence="3" id="KW-0285">Flavoprotein</keyword>
<dbReference type="GO" id="GO:0035999">
    <property type="term" value="P:tetrahydrofolate interconversion"/>
    <property type="evidence" value="ECO:0007669"/>
    <property type="project" value="UniProtKB-UniPathway"/>
</dbReference>
<comment type="caution">
    <text evidence="6">The sequence shown here is derived from an EMBL/GenBank/DDBJ whole genome shotgun (WGS) entry which is preliminary data.</text>
</comment>
<evidence type="ECO:0000256" key="2">
    <source>
        <dbReference type="ARBA" id="ARBA00004777"/>
    </source>
</evidence>
<dbReference type="GO" id="GO:0004489">
    <property type="term" value="F:methylenetetrahydrofolate reductase [NAD(P)H] activity"/>
    <property type="evidence" value="ECO:0007669"/>
    <property type="project" value="InterPro"/>
</dbReference>
<name>X1AQT0_9ZZZZ</name>
<comment type="pathway">
    <text evidence="2">One-carbon metabolism; tetrahydrofolate interconversion.</text>
</comment>
<accession>X1AQT0</accession>
<evidence type="ECO:0000313" key="6">
    <source>
        <dbReference type="EMBL" id="GAG62236.1"/>
    </source>
</evidence>
<dbReference type="AlphaFoldDB" id="X1AQT0"/>
<dbReference type="SUPFAM" id="SSF51730">
    <property type="entry name" value="FAD-linked oxidoreductase"/>
    <property type="match status" value="1"/>
</dbReference>
<comment type="cofactor">
    <cofactor evidence="1">
        <name>FAD</name>
        <dbReference type="ChEBI" id="CHEBI:57692"/>
    </cofactor>
</comment>
<protein>
    <submittedName>
        <fullName evidence="6">Uncharacterized protein</fullName>
    </submittedName>
</protein>
<proteinExistence type="predicted"/>
<dbReference type="InterPro" id="IPR003171">
    <property type="entry name" value="Mehydrof_redctse-like"/>
</dbReference>
<gene>
    <name evidence="6" type="ORF">S01H4_04184</name>
</gene>
<keyword evidence="4" id="KW-0274">FAD</keyword>
<dbReference type="Gene3D" id="3.20.20.220">
    <property type="match status" value="1"/>
</dbReference>
<organism evidence="6">
    <name type="scientific">marine sediment metagenome</name>
    <dbReference type="NCBI Taxonomy" id="412755"/>
    <lineage>
        <taxon>unclassified sequences</taxon>
        <taxon>metagenomes</taxon>
        <taxon>ecological metagenomes</taxon>
    </lineage>
</organism>
<evidence type="ECO:0000256" key="3">
    <source>
        <dbReference type="ARBA" id="ARBA00022630"/>
    </source>
</evidence>